<feature type="region of interest" description="Disordered" evidence="13">
    <location>
        <begin position="2076"/>
        <end position="2116"/>
    </location>
</feature>
<evidence type="ECO:0000256" key="13">
    <source>
        <dbReference type="SAM" id="MobiDB-lite"/>
    </source>
</evidence>
<keyword evidence="16" id="KW-0808">Transferase</keyword>
<dbReference type="InterPro" id="IPR001609">
    <property type="entry name" value="Myosin_head_motor_dom-like"/>
</dbReference>
<protein>
    <recommendedName>
        <fullName evidence="2">chitin synthase</fullName>
        <ecNumber evidence="2">2.4.1.16</ecNumber>
    </recommendedName>
</protein>
<feature type="transmembrane region" description="Helical" evidence="14">
    <location>
        <begin position="1116"/>
        <end position="1134"/>
    </location>
</feature>
<evidence type="ECO:0000259" key="15">
    <source>
        <dbReference type="PROSITE" id="PS51456"/>
    </source>
</evidence>
<dbReference type="OrthoDB" id="370884at2759"/>
<feature type="transmembrane region" description="Helical" evidence="14">
    <location>
        <begin position="1996"/>
        <end position="2015"/>
    </location>
</feature>
<feature type="transmembrane region" description="Helical" evidence="14">
    <location>
        <begin position="1186"/>
        <end position="1209"/>
    </location>
</feature>
<evidence type="ECO:0000256" key="10">
    <source>
        <dbReference type="ARBA" id="ARBA00023175"/>
    </source>
</evidence>
<dbReference type="InterPro" id="IPR004835">
    <property type="entry name" value="Chitin_synth"/>
</dbReference>
<keyword evidence="4 14" id="KW-0812">Transmembrane</keyword>
<keyword evidence="12" id="KW-0175">Coiled coil</keyword>
<feature type="region of interest" description="Actin-binding" evidence="11">
    <location>
        <begin position="551"/>
        <end position="573"/>
    </location>
</feature>
<dbReference type="Gene3D" id="1.20.120.720">
    <property type="entry name" value="Myosin VI head, motor domain, U50 subdomain"/>
    <property type="match status" value="1"/>
</dbReference>
<dbReference type="GO" id="GO:0016020">
    <property type="term" value="C:membrane"/>
    <property type="evidence" value="ECO:0007669"/>
    <property type="project" value="UniProtKB-SubCell"/>
</dbReference>
<keyword evidence="8 11" id="KW-0518">Myosin</keyword>
<evidence type="ECO:0000256" key="4">
    <source>
        <dbReference type="ARBA" id="ARBA00022692"/>
    </source>
</evidence>
<reference evidence="16" key="1">
    <citation type="submission" date="2018-11" db="EMBL/GenBank/DDBJ databases">
        <authorList>
            <person name="Alioto T."/>
            <person name="Alioto T."/>
        </authorList>
    </citation>
    <scope>NUCLEOTIDE SEQUENCE</scope>
</reference>
<feature type="transmembrane region" description="Helical" evidence="14">
    <location>
        <begin position="1720"/>
        <end position="1741"/>
    </location>
</feature>
<feature type="transmembrane region" description="Helical" evidence="14">
    <location>
        <begin position="1691"/>
        <end position="1708"/>
    </location>
</feature>
<sequence length="2145" mass="247159">MSTNEGSVSDLAKLLNLTNEEILQHLKDSFYKGRIYQHDYYQQAARDPPHIFWTAEQAYIRLRVDQRNQCIIVTGDSGAGKTESTKHILQHLTKRSPCEITRLVEKLNHVNPLIELFGNASKLRTFVLEKSRVVHHKARERNFHIFHALFSGNNDHDLQEKYALERPNEYRIMREDENMLHLHTGIFGSQEEKQKYGNSFSKGCTILKEIEFTEKEISEILSILAACLHLGNIEFEEVGDETDGVAIRDDDSIRHAIKLLGIEEDYCDDINEVFISRPICVQGQTTRKPLNQIQAADVRDSIVKALYSGVFKAIIDQINKSIEGSMSLTRASQKIIGILDISGFESVSENSLEQLLINSTNEKIHQYHQQQIFEIENSEYTKEGINVPANTFHDNTSVLGLIFGKPGVLSLLDDQIKLSNSDGSSLVTQYNTEFRDKYDVYQSTGHNMSFYIVHYAGQVKYSTREFLDKNRGTVPERIKEIFTERSDFYIVSEYFDTQDSFLTHRSFCRDTLSKRQAREIGKRYNKTVNKSEDKQQSRSTNSAASQYVTSLTCLVDILADARPLFVRCIKSNDNQQPNHFDEKVVLNQLQSAGIDDITRIRRDGFQSRMPFDKFLQMCQIFRECAIIPEGTNQKQTIENILQACKVHTNSYEIGRTKRKLTKEKAILIQKRKEQMIKQEREKREREQTKIREIEQSQKDAVVTHNPEISTPIYTRPGDIPMQDMASTTVQEDTETQSVNSFPPTYGDVENQNKRNENTRWAWDAFRNTERDFEGCVEVEETFLKFCRLLLCVGLFVGIAAKGVATILIPLLLASQLKTEKEDGRKSNALTELILCYSTPIALTFIQSMFKVCFGRAKNIGWKSFLPIFILESAEACGTAYLLFKVVHNHSMTSGITLVMSSFTLPSILNILKQIALARNRQKFVIRLSSVSIALIAMLIQCGVVVCAIVRPTIVFSDTTTDQIHYTTQEKICLVASLVGISMGYCENFLFCNLKIGSFNLKIKDWRIAVDKARPKINLKMCIIKVGIFLLMAHFLVPDIKWTFTEDSENLNDHFLSNINENLNDTFLNKINETLNNTSHDKIIETLKDTIPDTTKEYLNETFLDKIFNIFKHHKLMFIYIYCAIFASYEGVLVCKLQMQRISFFIPLALVPLGCFGGVIGFCYNWPDDSNVFELAVSCPRVDIESLSQWIGSSIGLWVSILLLTWYVLFPQCNRMERDQRLFVLPVRDNFFSSLGLLMKRKDDTVEKRLLKHAKFKPVFKKGNEDENDSFLNGKRKESKERRKNKKRFRPYIYICGTMWHETRQEMLQLLKSLFRLDFHRSKYKLAEEIFKVDVDYFEHEIHLIFDDAFETDKKSRQRLPNEWVKQLVECMEEASTSVARGRLKWENKPTKTTTPYGGRLHWIMPGGTDMTIHLKDKDKIRHRKRWSQIMYMYYLLGYKMIGAIWENKLLEKDTNKRYHYRRITSLLNQLPKDKVKKAHNSFILALDGDVDFKPEAVQKLIDKMTKNDKVGAVCGRIHPIGSGPVVWYQQFEYAVGHWLQKATEHVFGCVLCCPGAFSLFRASAVMDDNVMRMYTSPPTEARHFISEDRWLCTLMLQQGWKIDYAASADAFTFAPQTFQEFFVQRRRWAPSTLANIIDLLSSWRVTTKVNDNISTLFVLYQFVILSSSLLGIGTVTLMITGSFNAVLKINMFHSYILAVTPVVLYAIICMKCSNDKQIGAAALLSTVYTLVMVIVTVGLFVNLATEKSYSPNVIFFIEILSIFVIAGFAHPKELMCLVHGLLYYLMVPSTFIFLTVYYMCNIHVVTWGTREKKTEDDIIETTESGNATKSAKSPILIRCLQKLGVNALVKESTRLIKQLVGARVEQESDGNEIESGTPPPVGVIPVPRAATRRPKVRQEPDAWQSMEYLGVKEKVNIEDNETEFWRDILEKYLKPIVENKQKKEEIQKELKTLRNNVAFGFLLMNFLFATAVFQLQNNEDQLKSFYILNEYEPLSVTFLVVFALVILLQFIGMLIHRWGTFLHLISSVKLLTFSKETEEGWAKQALKETENLQSADQEVDYQETISLSTISYDSRVNGHERQSAPEEDLPDYSSDEEPDQDYPSYDEQTSNEYERNFRRRFETIRKHLGPSRRSVPELYKHITQL</sequence>
<dbReference type="SUPFAM" id="SSF53448">
    <property type="entry name" value="Nucleotide-diphospho-sugar transferases"/>
    <property type="match status" value="1"/>
</dbReference>
<name>A0A8B6CZA8_MYTGA</name>
<proteinExistence type="inferred from homology"/>
<dbReference type="GO" id="GO:0005524">
    <property type="term" value="F:ATP binding"/>
    <property type="evidence" value="ECO:0007669"/>
    <property type="project" value="UniProtKB-UniRule"/>
</dbReference>
<evidence type="ECO:0000313" key="16">
    <source>
        <dbReference type="EMBL" id="VDI11256.1"/>
    </source>
</evidence>
<dbReference type="Gene3D" id="1.20.58.530">
    <property type="match status" value="1"/>
</dbReference>
<dbReference type="PANTHER" id="PTHR22914">
    <property type="entry name" value="CHITIN SYNTHASE"/>
    <property type="match status" value="1"/>
</dbReference>
<dbReference type="GO" id="GO:0071944">
    <property type="term" value="C:cell periphery"/>
    <property type="evidence" value="ECO:0007669"/>
    <property type="project" value="TreeGrafter"/>
</dbReference>
<organism evidence="16 17">
    <name type="scientific">Mytilus galloprovincialis</name>
    <name type="common">Mediterranean mussel</name>
    <dbReference type="NCBI Taxonomy" id="29158"/>
    <lineage>
        <taxon>Eukaryota</taxon>
        <taxon>Metazoa</taxon>
        <taxon>Spiralia</taxon>
        <taxon>Lophotrochozoa</taxon>
        <taxon>Mollusca</taxon>
        <taxon>Bivalvia</taxon>
        <taxon>Autobranchia</taxon>
        <taxon>Pteriomorphia</taxon>
        <taxon>Mytilida</taxon>
        <taxon>Mytiloidea</taxon>
        <taxon>Mytilidae</taxon>
        <taxon>Mytilinae</taxon>
        <taxon>Mytilus</taxon>
    </lineage>
</organism>
<dbReference type="CDD" id="cd04190">
    <property type="entry name" value="Chitin_synth_C"/>
    <property type="match status" value="1"/>
</dbReference>
<evidence type="ECO:0000256" key="12">
    <source>
        <dbReference type="SAM" id="Coils"/>
    </source>
</evidence>
<comment type="subcellular location">
    <subcellularLocation>
        <location evidence="1">Membrane</location>
        <topology evidence="1">Multi-pass membrane protein</topology>
    </subcellularLocation>
</comment>
<evidence type="ECO:0000256" key="14">
    <source>
        <dbReference type="SAM" id="Phobius"/>
    </source>
</evidence>
<dbReference type="Proteomes" id="UP000596742">
    <property type="component" value="Unassembled WGS sequence"/>
</dbReference>
<dbReference type="InterPro" id="IPR036961">
    <property type="entry name" value="Kinesin_motor_dom_sf"/>
</dbReference>
<keyword evidence="7 14" id="KW-1133">Transmembrane helix</keyword>
<evidence type="ECO:0000256" key="3">
    <source>
        <dbReference type="ARBA" id="ARBA00022676"/>
    </source>
</evidence>
<keyword evidence="10 11" id="KW-0505">Motor protein</keyword>
<evidence type="ECO:0000256" key="5">
    <source>
        <dbReference type="ARBA" id="ARBA00022741"/>
    </source>
</evidence>
<evidence type="ECO:0000256" key="7">
    <source>
        <dbReference type="ARBA" id="ARBA00022989"/>
    </source>
</evidence>
<dbReference type="InterPro" id="IPR027417">
    <property type="entry name" value="P-loop_NTPase"/>
</dbReference>
<dbReference type="Gene3D" id="3.90.550.10">
    <property type="entry name" value="Spore Coat Polysaccharide Biosynthesis Protein SpsA, Chain A"/>
    <property type="match status" value="1"/>
</dbReference>
<evidence type="ECO:0000313" key="17">
    <source>
        <dbReference type="Proteomes" id="UP000596742"/>
    </source>
</evidence>
<keyword evidence="17" id="KW-1185">Reference proteome</keyword>
<dbReference type="GO" id="GO:0004100">
    <property type="term" value="F:chitin synthase activity"/>
    <property type="evidence" value="ECO:0007669"/>
    <property type="project" value="UniProtKB-EC"/>
</dbReference>
<feature type="binding site" evidence="11">
    <location>
        <begin position="75"/>
        <end position="82"/>
    </location>
    <ligand>
        <name>ATP</name>
        <dbReference type="ChEBI" id="CHEBI:30616"/>
    </ligand>
</feature>
<feature type="transmembrane region" description="Helical" evidence="14">
    <location>
        <begin position="832"/>
        <end position="852"/>
    </location>
</feature>
<dbReference type="PROSITE" id="PS51456">
    <property type="entry name" value="MYOSIN_MOTOR"/>
    <property type="match status" value="1"/>
</dbReference>
<comment type="caution">
    <text evidence="16">The sequence shown here is derived from an EMBL/GenBank/DDBJ whole genome shotgun (WGS) entry which is preliminary data.</text>
</comment>
<comment type="similarity">
    <text evidence="11">Belongs to the TRAFAC class myosin-kinesin ATPase superfamily. Myosin family.</text>
</comment>
<feature type="transmembrane region" description="Helical" evidence="14">
    <location>
        <begin position="1957"/>
        <end position="1976"/>
    </location>
</feature>
<dbReference type="GO" id="GO:0016459">
    <property type="term" value="C:myosin complex"/>
    <property type="evidence" value="ECO:0007669"/>
    <property type="project" value="UniProtKB-KW"/>
</dbReference>
<evidence type="ECO:0000256" key="1">
    <source>
        <dbReference type="ARBA" id="ARBA00004141"/>
    </source>
</evidence>
<keyword evidence="6 11" id="KW-0067">ATP-binding</keyword>
<keyword evidence="9 14" id="KW-0472">Membrane</keyword>
<evidence type="ECO:0000256" key="9">
    <source>
        <dbReference type="ARBA" id="ARBA00023136"/>
    </source>
</evidence>
<dbReference type="GO" id="GO:0006031">
    <property type="term" value="P:chitin biosynthetic process"/>
    <property type="evidence" value="ECO:0007669"/>
    <property type="project" value="TreeGrafter"/>
</dbReference>
<feature type="transmembrane region" description="Helical" evidence="14">
    <location>
        <begin position="1781"/>
        <end position="1800"/>
    </location>
</feature>
<dbReference type="InterPro" id="IPR029044">
    <property type="entry name" value="Nucleotide-diphossugar_trans"/>
</dbReference>
<feature type="transmembrane region" description="Helical" evidence="14">
    <location>
        <begin position="1753"/>
        <end position="1769"/>
    </location>
</feature>
<evidence type="ECO:0000256" key="2">
    <source>
        <dbReference type="ARBA" id="ARBA00012543"/>
    </source>
</evidence>
<dbReference type="GO" id="GO:0003774">
    <property type="term" value="F:cytoskeletal motor activity"/>
    <property type="evidence" value="ECO:0007669"/>
    <property type="project" value="UniProtKB-UniRule"/>
</dbReference>
<evidence type="ECO:0000256" key="6">
    <source>
        <dbReference type="ARBA" id="ARBA00022840"/>
    </source>
</evidence>
<feature type="transmembrane region" description="Helical" evidence="14">
    <location>
        <begin position="973"/>
        <end position="995"/>
    </location>
</feature>
<evidence type="ECO:0000256" key="11">
    <source>
        <dbReference type="PROSITE-ProRule" id="PRU00782"/>
    </source>
</evidence>
<accession>A0A8B6CZA8</accession>
<dbReference type="PRINTS" id="PR00193">
    <property type="entry name" value="MYOSINHEAVY"/>
</dbReference>
<feature type="coiled-coil region" evidence="12">
    <location>
        <begin position="669"/>
        <end position="696"/>
    </location>
</feature>
<feature type="domain" description="Myosin motor" evidence="15">
    <location>
        <begin position="1"/>
        <end position="673"/>
    </location>
</feature>
<feature type="transmembrane region" description="Helical" evidence="14">
    <location>
        <begin position="1657"/>
        <end position="1679"/>
    </location>
</feature>
<dbReference type="CDD" id="cd00124">
    <property type="entry name" value="MYSc"/>
    <property type="match status" value="1"/>
</dbReference>
<keyword evidence="3 16" id="KW-0328">Glycosyltransferase</keyword>
<dbReference type="SMART" id="SM00242">
    <property type="entry name" value="MYSc"/>
    <property type="match status" value="1"/>
</dbReference>
<gene>
    <name evidence="16" type="ORF">MGAL_10B076109</name>
</gene>
<dbReference type="PANTHER" id="PTHR22914:SF42">
    <property type="entry name" value="CHITIN SYNTHASE"/>
    <property type="match status" value="1"/>
</dbReference>
<keyword evidence="5 11" id="KW-0547">Nucleotide-binding</keyword>
<evidence type="ECO:0000256" key="8">
    <source>
        <dbReference type="ARBA" id="ARBA00023123"/>
    </source>
</evidence>
<dbReference type="GO" id="GO:0003779">
    <property type="term" value="F:actin binding"/>
    <property type="evidence" value="ECO:0007669"/>
    <property type="project" value="UniProtKB-KW"/>
</dbReference>
<feature type="transmembrane region" description="Helical" evidence="14">
    <location>
        <begin position="889"/>
        <end position="911"/>
    </location>
</feature>
<feature type="transmembrane region" description="Helical" evidence="14">
    <location>
        <begin position="788"/>
        <end position="812"/>
    </location>
</feature>
<dbReference type="SUPFAM" id="SSF52540">
    <property type="entry name" value="P-loop containing nucleoside triphosphate hydrolases"/>
    <property type="match status" value="1"/>
</dbReference>
<dbReference type="EMBL" id="UYJE01002494">
    <property type="protein sequence ID" value="VDI11256.1"/>
    <property type="molecule type" value="Genomic_DNA"/>
</dbReference>
<feature type="transmembrane region" description="Helical" evidence="14">
    <location>
        <begin position="923"/>
        <end position="953"/>
    </location>
</feature>
<feature type="transmembrane region" description="Helical" evidence="14">
    <location>
        <begin position="1016"/>
        <end position="1036"/>
    </location>
</feature>
<dbReference type="Pfam" id="PF00063">
    <property type="entry name" value="Myosin_head"/>
    <property type="match status" value="1"/>
</dbReference>
<dbReference type="EC" id="2.4.1.16" evidence="2"/>
<dbReference type="Gene3D" id="3.40.850.10">
    <property type="entry name" value="Kinesin motor domain"/>
    <property type="match status" value="3"/>
</dbReference>
<feature type="region of interest" description="Disordered" evidence="13">
    <location>
        <begin position="521"/>
        <end position="541"/>
    </location>
</feature>
<feature type="transmembrane region" description="Helical" evidence="14">
    <location>
        <begin position="1141"/>
        <end position="1166"/>
    </location>
</feature>
<dbReference type="Pfam" id="PF03142">
    <property type="entry name" value="Chitin_synth_2"/>
    <property type="match status" value="1"/>
</dbReference>
<feature type="compositionally biased region" description="Acidic residues" evidence="13">
    <location>
        <begin position="2085"/>
        <end position="2100"/>
    </location>
</feature>
<keyword evidence="11" id="KW-0009">Actin-binding</keyword>